<sequence length="410" mass="44980">MTTHDGLDVICHYYDAVKAPLLRDAVLPALAETTGVATHLERHWLHGPHVRVCLRGEPAAVADAAALVADRLRTHLVTRGSKAVTSDAELLHRAAIAGRVELVPPPYTPIWPDNTVSIVLPQTTALESLLGGPAAVECRNELLRLGMPAVSASLSHLGQRGDVAGARVWLLLVSMAAHAGRYPLGLGAGHQSFLSHLEDFLLFHDPDGTLRQTYARHWDRHASAVTDLVTRVADGRAQSPVESAWLDWTVAARAAAEPAFDRGELPLVPGAAYTDRARQVGDERTLRQWDPTQRTEFSAYHEQLRKVDFEKVPFAREFVVYRFATNILYQLLSVCDVEPAERYLAAYLVSQAAERITGITWRERLDRYLAAQRTGQEPGLAAQRTGQEQGTDLQQPAGVGAQRMLSEVAS</sequence>
<reference evidence="3" key="1">
    <citation type="journal article" date="2019" name="Int. J. Syst. Evol. Microbiol.">
        <title>The Global Catalogue of Microorganisms (GCM) 10K type strain sequencing project: providing services to taxonomists for standard genome sequencing and annotation.</title>
        <authorList>
            <consortium name="The Broad Institute Genomics Platform"/>
            <consortium name="The Broad Institute Genome Sequencing Center for Infectious Disease"/>
            <person name="Wu L."/>
            <person name="Ma J."/>
        </authorList>
    </citation>
    <scope>NUCLEOTIDE SEQUENCE [LARGE SCALE GENOMIC DNA]</scope>
    <source>
        <strain evidence="3">CGMCC 1.9106</strain>
    </source>
</reference>
<evidence type="ECO:0000313" key="2">
    <source>
        <dbReference type="EMBL" id="MFC7245031.1"/>
    </source>
</evidence>
<evidence type="ECO:0008006" key="4">
    <source>
        <dbReference type="Google" id="ProtNLM"/>
    </source>
</evidence>
<organism evidence="2 3">
    <name type="scientific">Catellatospora aurea</name>
    <dbReference type="NCBI Taxonomy" id="1337874"/>
    <lineage>
        <taxon>Bacteria</taxon>
        <taxon>Bacillati</taxon>
        <taxon>Actinomycetota</taxon>
        <taxon>Actinomycetes</taxon>
        <taxon>Micromonosporales</taxon>
        <taxon>Micromonosporaceae</taxon>
        <taxon>Catellatospora</taxon>
    </lineage>
</organism>
<feature type="region of interest" description="Disordered" evidence="1">
    <location>
        <begin position="376"/>
        <end position="410"/>
    </location>
</feature>
<feature type="compositionally biased region" description="Polar residues" evidence="1">
    <location>
        <begin position="384"/>
        <end position="394"/>
    </location>
</feature>
<dbReference type="EMBL" id="JBHTAC010000022">
    <property type="protein sequence ID" value="MFC7245031.1"/>
    <property type="molecule type" value="Genomic_DNA"/>
</dbReference>
<gene>
    <name evidence="2" type="ORF">ACFQO7_21355</name>
</gene>
<comment type="caution">
    <text evidence="2">The sequence shown here is derived from an EMBL/GenBank/DDBJ whole genome shotgun (WGS) entry which is preliminary data.</text>
</comment>
<dbReference type="RefSeq" id="WP_376807994.1">
    <property type="nucleotide sequence ID" value="NZ_JBHTAC010000022.1"/>
</dbReference>
<name>A0ABW2H336_9ACTN</name>
<proteinExistence type="predicted"/>
<evidence type="ECO:0000256" key="1">
    <source>
        <dbReference type="SAM" id="MobiDB-lite"/>
    </source>
</evidence>
<protein>
    <recommendedName>
        <fullName evidence="4">Lantibiotic biosynthesis dehydratase-like protein</fullName>
    </recommendedName>
</protein>
<evidence type="ECO:0000313" key="3">
    <source>
        <dbReference type="Proteomes" id="UP001596392"/>
    </source>
</evidence>
<dbReference type="Proteomes" id="UP001596392">
    <property type="component" value="Unassembled WGS sequence"/>
</dbReference>
<accession>A0ABW2H336</accession>
<keyword evidence="3" id="KW-1185">Reference proteome</keyword>